<evidence type="ECO:0000256" key="4">
    <source>
        <dbReference type="ARBA" id="ARBA00022827"/>
    </source>
</evidence>
<gene>
    <name evidence="6" type="ORF">CVLEPA_LOCUS26574</name>
</gene>
<feature type="domain" description="tRNA uridine 5-carboxymethylaminomethyl modification enzyme C-terminal subdomain" evidence="5">
    <location>
        <begin position="596"/>
        <end position="666"/>
    </location>
</feature>
<dbReference type="Gene3D" id="3.50.50.60">
    <property type="entry name" value="FAD/NAD(P)-binding domain"/>
    <property type="match status" value="2"/>
</dbReference>
<dbReference type="InterPro" id="IPR040131">
    <property type="entry name" value="MnmG_N"/>
</dbReference>
<evidence type="ECO:0000313" key="6">
    <source>
        <dbReference type="EMBL" id="CAK8693275.1"/>
    </source>
</evidence>
<evidence type="ECO:0000256" key="1">
    <source>
        <dbReference type="ARBA" id="ARBA00001974"/>
    </source>
</evidence>
<dbReference type="InterPro" id="IPR004416">
    <property type="entry name" value="MnmG"/>
</dbReference>
<name>A0ABP0GNG5_CLALP</name>
<dbReference type="InterPro" id="IPR002218">
    <property type="entry name" value="MnmG-rel"/>
</dbReference>
<organism evidence="6 7">
    <name type="scientific">Clavelina lepadiformis</name>
    <name type="common">Light-bulb sea squirt</name>
    <name type="synonym">Ascidia lepadiformis</name>
    <dbReference type="NCBI Taxonomy" id="159417"/>
    <lineage>
        <taxon>Eukaryota</taxon>
        <taxon>Metazoa</taxon>
        <taxon>Chordata</taxon>
        <taxon>Tunicata</taxon>
        <taxon>Ascidiacea</taxon>
        <taxon>Aplousobranchia</taxon>
        <taxon>Clavelinidae</taxon>
        <taxon>Clavelina</taxon>
    </lineage>
</organism>
<dbReference type="InterPro" id="IPR047001">
    <property type="entry name" value="MnmG_C_subdom"/>
</dbReference>
<dbReference type="InterPro" id="IPR044920">
    <property type="entry name" value="MnmG_C_subdom_sf"/>
</dbReference>
<dbReference type="SUPFAM" id="SSF51905">
    <property type="entry name" value="FAD/NAD(P)-binding domain"/>
    <property type="match status" value="1"/>
</dbReference>
<dbReference type="InterPro" id="IPR026904">
    <property type="entry name" value="MnmG_C"/>
</dbReference>
<keyword evidence="7" id="KW-1185">Reference proteome</keyword>
<sequence length="676" mass="75319">MTVMIKWLSSKLILRREKLLKLQRNLLHLSSAQTDEELYYDVIVVGGGHAGCEAAAASARVGARTLLLTHKIHKIGEMSCNPSFGGIGKGHLIKEIDALDGLCGRICDVSGIQYRMLNRRKGPAVWGPRAQIDRDLYRTNMQQEILNTTNLSVLEGSVEDLVIDELSGEERDVSTDTKCRCTGVVLKDGTKIGSKGVVLTAGTFLRGQINIGLEVRPAGRMGDAPAVGIAQTIEELGFTMGRLKTGTPPRITKKSVRFDKMKSYHGDDPPQPFSFENDQVWIESHDQLTCYTTFTKPGLAEIVRGTLHLNKHVKEEVNGPRYCPSIESKILKFNEEKYLLWLEPEGLDSDLLYLQGFGCTMPEEHQRKAVRMIDGMEQSVIAEPGYGVEYDYMDPRQVAPTLQTYKVLGLYFAGQINGTTGYEEAAAQGLIAGVNAARRVKSLKDFIVSRSEGYIGVLIDDLTTMGTNEPYRMFTSRSEFRMSLRPDNADQRLTIRGYHEGGCVSSQRYHKTTKRLNELQIATDLLKSTSKSVAAWRQLVGLKPAVVEKVLGKSGFEFLADCSYAECSIDPILSLYSELDCIRENYWLSERLKTESLYSVLLPKQQKEISALQSEEHLVIPSTIDYNALSVKMEVREKLAKARPQNIAAATRIPGVTPSALVQLLMHVKKLSREMI</sequence>
<dbReference type="NCBIfam" id="TIGR00136">
    <property type="entry name" value="mnmG_gidA"/>
    <property type="match status" value="1"/>
</dbReference>
<reference evidence="6 7" key="1">
    <citation type="submission" date="2024-02" db="EMBL/GenBank/DDBJ databases">
        <authorList>
            <person name="Daric V."/>
            <person name="Darras S."/>
        </authorList>
    </citation>
    <scope>NUCLEOTIDE SEQUENCE [LARGE SCALE GENOMIC DNA]</scope>
</reference>
<dbReference type="InterPro" id="IPR036188">
    <property type="entry name" value="FAD/NAD-bd_sf"/>
</dbReference>
<protein>
    <recommendedName>
        <fullName evidence="5">tRNA uridine 5-carboxymethylaminomethyl modification enzyme C-terminal subdomain domain-containing protein</fullName>
    </recommendedName>
</protein>
<comment type="caution">
    <text evidence="6">The sequence shown here is derived from an EMBL/GenBank/DDBJ whole genome shotgun (WGS) entry which is preliminary data.</text>
</comment>
<dbReference type="PROSITE" id="PS01280">
    <property type="entry name" value="GIDA_1"/>
    <property type="match status" value="1"/>
</dbReference>
<dbReference type="PANTHER" id="PTHR11806:SF0">
    <property type="entry name" value="PROTEIN MTO1 HOMOLOG, MITOCHONDRIAL"/>
    <property type="match status" value="1"/>
</dbReference>
<evidence type="ECO:0000259" key="5">
    <source>
        <dbReference type="SMART" id="SM01228"/>
    </source>
</evidence>
<comment type="similarity">
    <text evidence="2">Belongs to the MnmG family.</text>
</comment>
<proteinExistence type="inferred from homology"/>
<keyword evidence="4" id="KW-0274">FAD</keyword>
<keyword evidence="3" id="KW-0285">Flavoprotein</keyword>
<dbReference type="Proteomes" id="UP001642483">
    <property type="component" value="Unassembled WGS sequence"/>
</dbReference>
<dbReference type="Pfam" id="PF13932">
    <property type="entry name" value="SAM_GIDA_C"/>
    <property type="match status" value="1"/>
</dbReference>
<dbReference type="PROSITE" id="PS01281">
    <property type="entry name" value="GIDA_2"/>
    <property type="match status" value="1"/>
</dbReference>
<evidence type="ECO:0000313" key="7">
    <source>
        <dbReference type="Proteomes" id="UP001642483"/>
    </source>
</evidence>
<dbReference type="EMBL" id="CAWYQH010000130">
    <property type="protein sequence ID" value="CAK8693275.1"/>
    <property type="molecule type" value="Genomic_DNA"/>
</dbReference>
<evidence type="ECO:0000256" key="2">
    <source>
        <dbReference type="ARBA" id="ARBA00007653"/>
    </source>
</evidence>
<dbReference type="PANTHER" id="PTHR11806">
    <property type="entry name" value="GLUCOSE INHIBITED DIVISION PROTEIN A"/>
    <property type="match status" value="1"/>
</dbReference>
<comment type="cofactor">
    <cofactor evidence="1">
        <name>FAD</name>
        <dbReference type="ChEBI" id="CHEBI:57692"/>
    </cofactor>
</comment>
<accession>A0ABP0GNG5</accession>
<dbReference type="Pfam" id="PF01134">
    <property type="entry name" value="GIDA"/>
    <property type="match status" value="1"/>
</dbReference>
<dbReference type="InterPro" id="IPR020595">
    <property type="entry name" value="MnmG-rel_CS"/>
</dbReference>
<evidence type="ECO:0000256" key="3">
    <source>
        <dbReference type="ARBA" id="ARBA00022630"/>
    </source>
</evidence>
<dbReference type="SMART" id="SM01228">
    <property type="entry name" value="GIDA_assoc_3"/>
    <property type="match status" value="1"/>
</dbReference>
<dbReference type="Gene3D" id="1.10.150.570">
    <property type="entry name" value="GidA associated domain, C-terminal subdomain"/>
    <property type="match status" value="1"/>
</dbReference>